<dbReference type="SUPFAM" id="SSF47413">
    <property type="entry name" value="lambda repressor-like DNA-binding domains"/>
    <property type="match status" value="1"/>
</dbReference>
<proteinExistence type="predicted"/>
<dbReference type="EMBL" id="JACHJW010000001">
    <property type="protein sequence ID" value="MBB4957249.1"/>
    <property type="molecule type" value="Genomic_DNA"/>
</dbReference>
<dbReference type="Proteomes" id="UP000578819">
    <property type="component" value="Unassembled WGS sequence"/>
</dbReference>
<sequence>MKQTASGMPRRQLGRYLQRLRDEGNLSLNTVSDALDCTRQKIWRIEQGLGTVRPLDVQTLCDLYNAPPPLTAMLIDLARQGTAKGWWQAYDDIMPEWFEPYVVMESEAARIRFYDGELVHGLLQTPAYTAEVIRVGRPELTDEKRERRLRLRQRRQRLLRRRGVTAPSLEFVLSEAVLRRPLADHAAMVEQFRHLLRLSEQENISLRVLPLWAGPHAASVAGTFAVLDFPEPRLHEREPSVVYQEGPTGALYLDRPQELERYEAIWSGIAAVTLDEKESRQLIASFAGEAR</sequence>
<comment type="caution">
    <text evidence="2">The sequence shown here is derived from an EMBL/GenBank/DDBJ whole genome shotgun (WGS) entry which is preliminary data.</text>
</comment>
<dbReference type="Gene3D" id="1.10.260.40">
    <property type="entry name" value="lambda repressor-like DNA-binding domains"/>
    <property type="match status" value="1"/>
</dbReference>
<dbReference type="GO" id="GO:0003677">
    <property type="term" value="F:DNA binding"/>
    <property type="evidence" value="ECO:0007669"/>
    <property type="project" value="InterPro"/>
</dbReference>
<dbReference type="RefSeq" id="WP_184533124.1">
    <property type="nucleotide sequence ID" value="NZ_JACHJW010000001.1"/>
</dbReference>
<reference evidence="2 3" key="1">
    <citation type="submission" date="2020-08" db="EMBL/GenBank/DDBJ databases">
        <title>Sequencing the genomes of 1000 actinobacteria strains.</title>
        <authorList>
            <person name="Klenk H.-P."/>
        </authorList>
    </citation>
    <scope>NUCLEOTIDE SEQUENCE [LARGE SCALE GENOMIC DNA]</scope>
    <source>
        <strain evidence="2 3">DSM 45886</strain>
    </source>
</reference>
<evidence type="ECO:0000313" key="2">
    <source>
        <dbReference type="EMBL" id="MBB4957249.1"/>
    </source>
</evidence>
<feature type="domain" description="HTH cro/C1-type" evidence="1">
    <location>
        <begin position="17"/>
        <end position="71"/>
    </location>
</feature>
<dbReference type="Pfam" id="PF19054">
    <property type="entry name" value="DUF5753"/>
    <property type="match status" value="1"/>
</dbReference>
<dbReference type="Pfam" id="PF13560">
    <property type="entry name" value="HTH_31"/>
    <property type="match status" value="1"/>
</dbReference>
<gene>
    <name evidence="2" type="ORF">FHR38_000982</name>
</gene>
<dbReference type="InterPro" id="IPR010982">
    <property type="entry name" value="Lambda_DNA-bd_dom_sf"/>
</dbReference>
<organism evidence="2 3">
    <name type="scientific">Micromonospora polyrhachis</name>
    <dbReference type="NCBI Taxonomy" id="1282883"/>
    <lineage>
        <taxon>Bacteria</taxon>
        <taxon>Bacillati</taxon>
        <taxon>Actinomycetota</taxon>
        <taxon>Actinomycetes</taxon>
        <taxon>Micromonosporales</taxon>
        <taxon>Micromonosporaceae</taxon>
        <taxon>Micromonospora</taxon>
    </lineage>
</organism>
<accession>A0A7W7SM32</accession>
<evidence type="ECO:0000313" key="3">
    <source>
        <dbReference type="Proteomes" id="UP000578819"/>
    </source>
</evidence>
<dbReference type="InterPro" id="IPR001387">
    <property type="entry name" value="Cro/C1-type_HTH"/>
</dbReference>
<dbReference type="PROSITE" id="PS50943">
    <property type="entry name" value="HTH_CROC1"/>
    <property type="match status" value="1"/>
</dbReference>
<protein>
    <submittedName>
        <fullName evidence="2">Transcriptional regulator with XRE-family HTH domain</fullName>
    </submittedName>
</protein>
<dbReference type="CDD" id="cd00093">
    <property type="entry name" value="HTH_XRE"/>
    <property type="match status" value="1"/>
</dbReference>
<name>A0A7W7SM32_9ACTN</name>
<dbReference type="InterPro" id="IPR043917">
    <property type="entry name" value="DUF5753"/>
</dbReference>
<evidence type="ECO:0000259" key="1">
    <source>
        <dbReference type="PROSITE" id="PS50943"/>
    </source>
</evidence>
<dbReference type="AlphaFoldDB" id="A0A7W7SM32"/>
<keyword evidence="3" id="KW-1185">Reference proteome</keyword>